<dbReference type="EC" id="2.3.-.-" evidence="4"/>
<evidence type="ECO:0000259" key="3">
    <source>
        <dbReference type="PROSITE" id="PS51186"/>
    </source>
</evidence>
<dbReference type="InterPro" id="IPR016181">
    <property type="entry name" value="Acyl_CoA_acyltransferase"/>
</dbReference>
<name>A0AB39SCT1_9ACTN</name>
<reference evidence="4" key="1">
    <citation type="submission" date="2024-07" db="EMBL/GenBank/DDBJ databases">
        <authorList>
            <person name="Yu S.T."/>
        </authorList>
    </citation>
    <scope>NUCLEOTIDE SEQUENCE</scope>
    <source>
        <strain evidence="4">R35</strain>
    </source>
</reference>
<gene>
    <name evidence="4" type="ORF">AB5J50_23035</name>
</gene>
<dbReference type="RefSeq" id="WP_369260290.1">
    <property type="nucleotide sequence ID" value="NZ_CP163440.1"/>
</dbReference>
<dbReference type="Pfam" id="PF00583">
    <property type="entry name" value="Acetyltransf_1"/>
    <property type="match status" value="1"/>
</dbReference>
<dbReference type="InterPro" id="IPR050832">
    <property type="entry name" value="Bact_Acetyltransf"/>
</dbReference>
<feature type="domain" description="N-acetyltransferase" evidence="3">
    <location>
        <begin position="4"/>
        <end position="169"/>
    </location>
</feature>
<evidence type="ECO:0000313" key="4">
    <source>
        <dbReference type="EMBL" id="XDQ63470.1"/>
    </source>
</evidence>
<sequence>MGSPEMRKGGVDDLPAILGMLDGAVAWLVSEGRTGQWGSRPWSTHPEAVEQVRRILAEGTPWIAEIDGEPAGTMTLTGRPGPEVAPAGEPELYVHSLVTDRRFARRGVGGALLAHAVDEARRHGVSLLRLDCYAGGDGRLVAYYEGNGFTPTETFTVGDWPGQVLARRV</sequence>
<dbReference type="GO" id="GO:0016747">
    <property type="term" value="F:acyltransferase activity, transferring groups other than amino-acyl groups"/>
    <property type="evidence" value="ECO:0007669"/>
    <property type="project" value="InterPro"/>
</dbReference>
<proteinExistence type="predicted"/>
<dbReference type="InterPro" id="IPR000182">
    <property type="entry name" value="GNAT_dom"/>
</dbReference>
<dbReference type="EMBL" id="CP163440">
    <property type="protein sequence ID" value="XDQ63470.1"/>
    <property type="molecule type" value="Genomic_DNA"/>
</dbReference>
<dbReference type="SUPFAM" id="SSF55729">
    <property type="entry name" value="Acyl-CoA N-acyltransferases (Nat)"/>
    <property type="match status" value="1"/>
</dbReference>
<keyword evidence="2 4" id="KW-0012">Acyltransferase</keyword>
<dbReference type="CDD" id="cd04301">
    <property type="entry name" value="NAT_SF"/>
    <property type="match status" value="1"/>
</dbReference>
<evidence type="ECO:0000256" key="1">
    <source>
        <dbReference type="ARBA" id="ARBA00022679"/>
    </source>
</evidence>
<evidence type="ECO:0000256" key="2">
    <source>
        <dbReference type="ARBA" id="ARBA00023315"/>
    </source>
</evidence>
<dbReference type="PROSITE" id="PS51186">
    <property type="entry name" value="GNAT"/>
    <property type="match status" value="1"/>
</dbReference>
<dbReference type="PANTHER" id="PTHR43877">
    <property type="entry name" value="AMINOALKYLPHOSPHONATE N-ACETYLTRANSFERASE-RELATED-RELATED"/>
    <property type="match status" value="1"/>
</dbReference>
<keyword evidence="1 4" id="KW-0808">Transferase</keyword>
<protein>
    <submittedName>
        <fullName evidence="4">GNAT family N-acetyltransferase</fullName>
        <ecNumber evidence="4">2.3.-.-</ecNumber>
    </submittedName>
</protein>
<dbReference type="PANTHER" id="PTHR43877:SF1">
    <property type="entry name" value="ACETYLTRANSFERASE"/>
    <property type="match status" value="1"/>
</dbReference>
<organism evidence="4">
    <name type="scientific">Streptomyces sp. R35</name>
    <dbReference type="NCBI Taxonomy" id="3238630"/>
    <lineage>
        <taxon>Bacteria</taxon>
        <taxon>Bacillati</taxon>
        <taxon>Actinomycetota</taxon>
        <taxon>Actinomycetes</taxon>
        <taxon>Kitasatosporales</taxon>
        <taxon>Streptomycetaceae</taxon>
        <taxon>Streptomyces</taxon>
    </lineage>
</organism>
<dbReference type="Gene3D" id="3.40.630.30">
    <property type="match status" value="1"/>
</dbReference>
<dbReference type="AlphaFoldDB" id="A0AB39SCT1"/>
<accession>A0AB39SCT1</accession>